<evidence type="ECO:0000256" key="5">
    <source>
        <dbReference type="SAM" id="SignalP"/>
    </source>
</evidence>
<evidence type="ECO:0000256" key="2">
    <source>
        <dbReference type="ARBA" id="ARBA00022801"/>
    </source>
</evidence>
<dbReference type="GO" id="GO:0009986">
    <property type="term" value="C:cell surface"/>
    <property type="evidence" value="ECO:0007669"/>
    <property type="project" value="TreeGrafter"/>
</dbReference>
<keyword evidence="3 4" id="KW-0326">Glycosidase</keyword>
<feature type="chain" id="PRO_5040312088" evidence="5">
    <location>
        <begin position="20"/>
        <end position="495"/>
    </location>
</feature>
<comment type="similarity">
    <text evidence="1 4">Belongs to the glycosyl hydrolase 5 (cellulase A) family.</text>
</comment>
<dbReference type="Pfam" id="PF00150">
    <property type="entry name" value="Cellulase"/>
    <property type="match status" value="1"/>
</dbReference>
<evidence type="ECO:0000256" key="4">
    <source>
        <dbReference type="RuleBase" id="RU361153"/>
    </source>
</evidence>
<feature type="domain" description="Glycoside hydrolase family 5" evidence="6">
    <location>
        <begin position="96"/>
        <end position="212"/>
    </location>
</feature>
<dbReference type="GO" id="GO:0005576">
    <property type="term" value="C:extracellular region"/>
    <property type="evidence" value="ECO:0007669"/>
    <property type="project" value="TreeGrafter"/>
</dbReference>
<evidence type="ECO:0000256" key="3">
    <source>
        <dbReference type="ARBA" id="ARBA00023295"/>
    </source>
</evidence>
<comment type="caution">
    <text evidence="7">The sequence shown here is derived from an EMBL/GenBank/DDBJ whole genome shotgun (WGS) entry which is preliminary data.</text>
</comment>
<dbReference type="Gene3D" id="3.20.20.80">
    <property type="entry name" value="Glycosidases"/>
    <property type="match status" value="1"/>
</dbReference>
<dbReference type="InterPro" id="IPR017853">
    <property type="entry name" value="GH"/>
</dbReference>
<evidence type="ECO:0000313" key="7">
    <source>
        <dbReference type="EMBL" id="KAF9069861.1"/>
    </source>
</evidence>
<dbReference type="SUPFAM" id="SSF51445">
    <property type="entry name" value="(Trans)glycosidases"/>
    <property type="match status" value="1"/>
</dbReference>
<keyword evidence="8" id="KW-1185">Reference proteome</keyword>
<name>A0A9P5PPQ8_9AGAR</name>
<dbReference type="PANTHER" id="PTHR31297">
    <property type="entry name" value="GLUCAN ENDO-1,6-BETA-GLUCOSIDASE B"/>
    <property type="match status" value="1"/>
</dbReference>
<dbReference type="OrthoDB" id="1887033at2759"/>
<keyword evidence="5" id="KW-0732">Signal</keyword>
<reference evidence="7" key="1">
    <citation type="submission" date="2020-11" db="EMBL/GenBank/DDBJ databases">
        <authorList>
            <consortium name="DOE Joint Genome Institute"/>
            <person name="Ahrendt S."/>
            <person name="Riley R."/>
            <person name="Andreopoulos W."/>
            <person name="Labutti K."/>
            <person name="Pangilinan J."/>
            <person name="Ruiz-Duenas F.J."/>
            <person name="Barrasa J.M."/>
            <person name="Sanchez-Garcia M."/>
            <person name="Camarero S."/>
            <person name="Miyauchi S."/>
            <person name="Serrano A."/>
            <person name="Linde D."/>
            <person name="Babiker R."/>
            <person name="Drula E."/>
            <person name="Ayuso-Fernandez I."/>
            <person name="Pacheco R."/>
            <person name="Padilla G."/>
            <person name="Ferreira P."/>
            <person name="Barriuso J."/>
            <person name="Kellner H."/>
            <person name="Castanera R."/>
            <person name="Alfaro M."/>
            <person name="Ramirez L."/>
            <person name="Pisabarro A.G."/>
            <person name="Kuo A."/>
            <person name="Tritt A."/>
            <person name="Lipzen A."/>
            <person name="He G."/>
            <person name="Yan M."/>
            <person name="Ng V."/>
            <person name="Cullen D."/>
            <person name="Martin F."/>
            <person name="Rosso M.-N."/>
            <person name="Henrissat B."/>
            <person name="Hibbett D."/>
            <person name="Martinez A.T."/>
            <person name="Grigoriev I.V."/>
        </authorList>
    </citation>
    <scope>NUCLEOTIDE SEQUENCE</scope>
    <source>
        <strain evidence="7">AH 40177</strain>
    </source>
</reference>
<proteinExistence type="inferred from homology"/>
<dbReference type="GO" id="GO:0046557">
    <property type="term" value="F:glucan endo-1,6-beta-glucosidase activity"/>
    <property type="evidence" value="ECO:0007669"/>
    <property type="project" value="TreeGrafter"/>
</dbReference>
<accession>A0A9P5PPQ8</accession>
<organism evidence="7 8">
    <name type="scientific">Rhodocollybia butyracea</name>
    <dbReference type="NCBI Taxonomy" id="206335"/>
    <lineage>
        <taxon>Eukaryota</taxon>
        <taxon>Fungi</taxon>
        <taxon>Dikarya</taxon>
        <taxon>Basidiomycota</taxon>
        <taxon>Agaricomycotina</taxon>
        <taxon>Agaricomycetes</taxon>
        <taxon>Agaricomycetidae</taxon>
        <taxon>Agaricales</taxon>
        <taxon>Marasmiineae</taxon>
        <taxon>Omphalotaceae</taxon>
        <taxon>Rhodocollybia</taxon>
    </lineage>
</organism>
<evidence type="ECO:0000259" key="6">
    <source>
        <dbReference type="Pfam" id="PF00150"/>
    </source>
</evidence>
<protein>
    <submittedName>
        <fullName evidence="7">Glycoside hydrolase superfamily</fullName>
    </submittedName>
</protein>
<feature type="signal peptide" evidence="5">
    <location>
        <begin position="1"/>
        <end position="19"/>
    </location>
</feature>
<dbReference type="GO" id="GO:0009251">
    <property type="term" value="P:glucan catabolic process"/>
    <property type="evidence" value="ECO:0007669"/>
    <property type="project" value="TreeGrafter"/>
</dbReference>
<dbReference type="InterPro" id="IPR050386">
    <property type="entry name" value="Glycosyl_hydrolase_5"/>
</dbReference>
<evidence type="ECO:0000313" key="8">
    <source>
        <dbReference type="Proteomes" id="UP000772434"/>
    </source>
</evidence>
<dbReference type="EMBL" id="JADNRY010000046">
    <property type="protein sequence ID" value="KAF9069861.1"/>
    <property type="molecule type" value="Genomic_DNA"/>
</dbReference>
<gene>
    <name evidence="7" type="ORF">BDP27DRAFT_1383004</name>
</gene>
<dbReference type="Proteomes" id="UP000772434">
    <property type="component" value="Unassembled WGS sequence"/>
</dbReference>
<evidence type="ECO:0000256" key="1">
    <source>
        <dbReference type="ARBA" id="ARBA00005641"/>
    </source>
</evidence>
<keyword evidence="2 4" id="KW-0378">Hydrolase</keyword>
<dbReference type="AlphaFoldDB" id="A0A9P5PPQ8"/>
<sequence>MTITFFISLFFLRVLCKQAQDNYRTPHTSVQPFPPYNAEIASIYRYRQQQSVNLGSWFVSEQWMVPSIFQCAAAPQNSEIDIATGGCDPQGILERHWDTFITRQDFFNLSSLGINTVRLPIGYWSLGPAFLQNTPFNDVASVYKNAWPQVVRAINMAAEAGIGVLVDVHGAVGSQNGQPHSGISDGKTNLFSQNSCCVSNVVGVQLLNEPENCEELTDFCNACTVPDFPLYMHDGFDFDRFITYISAQSPDFIVQDHHSYFVYTPKDNAEPARNHTDDVQTTVAAQLASSNVSLPHNLIIGEWSCALTPDSLKDEMDPQQARRAFCMAQEDVYSQTTPGNSFWSYKKEDCDPDWCFLNAVGNSLPSEFFPYGSPVSPAQKILISSHKPQSLISPSISGLSRYHHRSQTIAQHRSSNMSSETRSYQEGYKEGSVTAQKFAAHGDKLGFMGQYMLTGVEGRSMSLNGEVEGDPYRQGFMQGLRDMEREISILLRLNI</sequence>
<dbReference type="PANTHER" id="PTHR31297:SF43">
    <property type="entry name" value="GLUCAN 1,3-BETA-GLUCOSIDASE 3"/>
    <property type="match status" value="1"/>
</dbReference>
<dbReference type="InterPro" id="IPR001547">
    <property type="entry name" value="Glyco_hydro_5"/>
</dbReference>